<dbReference type="SUPFAM" id="SSF57716">
    <property type="entry name" value="Glucocorticoid receptor-like (DNA-binding domain)"/>
    <property type="match status" value="1"/>
</dbReference>
<dbReference type="InterPro" id="IPR001628">
    <property type="entry name" value="Znf_hrmn_rcpt"/>
</dbReference>
<evidence type="ECO:0000259" key="12">
    <source>
        <dbReference type="PROSITE" id="PS51843"/>
    </source>
</evidence>
<dbReference type="InterPro" id="IPR001723">
    <property type="entry name" value="Nuclear_hrmn_rcpt"/>
</dbReference>
<dbReference type="Gene3D" id="3.30.50.10">
    <property type="entry name" value="Erythroid Transcription Factor GATA-1, subunit A"/>
    <property type="match status" value="1"/>
</dbReference>
<accession>A0A6J8DW71</accession>
<dbReference type="GO" id="GO:0030154">
    <property type="term" value="P:cell differentiation"/>
    <property type="evidence" value="ECO:0007669"/>
    <property type="project" value="TreeGrafter"/>
</dbReference>
<dbReference type="Pfam" id="PF00104">
    <property type="entry name" value="Hormone_recep"/>
    <property type="match status" value="1"/>
</dbReference>
<evidence type="ECO:0000256" key="8">
    <source>
        <dbReference type="ARBA" id="ARBA00023242"/>
    </source>
</evidence>
<keyword evidence="14" id="KW-1185">Reference proteome</keyword>
<feature type="compositionally biased region" description="Polar residues" evidence="10">
    <location>
        <begin position="115"/>
        <end position="127"/>
    </location>
</feature>
<dbReference type="GO" id="GO:0000122">
    <property type="term" value="P:negative regulation of transcription by RNA polymerase II"/>
    <property type="evidence" value="ECO:0007669"/>
    <property type="project" value="TreeGrafter"/>
</dbReference>
<feature type="region of interest" description="Disordered" evidence="10">
    <location>
        <begin position="157"/>
        <end position="177"/>
    </location>
</feature>
<dbReference type="InterPro" id="IPR013088">
    <property type="entry name" value="Znf_NHR/GATA"/>
</dbReference>
<feature type="region of interest" description="Disordered" evidence="10">
    <location>
        <begin position="93"/>
        <end position="127"/>
    </location>
</feature>
<proteinExistence type="inferred from homology"/>
<evidence type="ECO:0000256" key="5">
    <source>
        <dbReference type="ARBA" id="ARBA00023125"/>
    </source>
</evidence>
<dbReference type="Proteomes" id="UP000507470">
    <property type="component" value="Unassembled WGS sequence"/>
</dbReference>
<keyword evidence="7 9" id="KW-0675">Receptor</keyword>
<keyword evidence="6 9" id="KW-0804">Transcription</keyword>
<feature type="domain" description="NR LBD" evidence="12">
    <location>
        <begin position="298"/>
        <end position="525"/>
    </location>
</feature>
<dbReference type="GO" id="GO:0008270">
    <property type="term" value="F:zinc ion binding"/>
    <property type="evidence" value="ECO:0007669"/>
    <property type="project" value="UniProtKB-KW"/>
</dbReference>
<dbReference type="InterPro" id="IPR035500">
    <property type="entry name" value="NHR-like_dom_sf"/>
</dbReference>
<dbReference type="PROSITE" id="PS51030">
    <property type="entry name" value="NUCLEAR_REC_DBD_2"/>
    <property type="match status" value="1"/>
</dbReference>
<comment type="subcellular location">
    <subcellularLocation>
        <location evidence="9">Nucleus</location>
    </subcellularLocation>
</comment>
<dbReference type="PANTHER" id="PTHR24082:SF473">
    <property type="entry name" value="ECDYSONE-INDUCED PROTEIN 75B, ISOFORM B"/>
    <property type="match status" value="1"/>
</dbReference>
<evidence type="ECO:0000256" key="7">
    <source>
        <dbReference type="ARBA" id="ARBA00023170"/>
    </source>
</evidence>
<feature type="compositionally biased region" description="Basic and acidic residues" evidence="10">
    <location>
        <begin position="97"/>
        <end position="108"/>
    </location>
</feature>
<reference evidence="13 14" key="1">
    <citation type="submission" date="2020-06" db="EMBL/GenBank/DDBJ databases">
        <authorList>
            <person name="Li R."/>
            <person name="Bekaert M."/>
        </authorList>
    </citation>
    <scope>NUCLEOTIDE SEQUENCE [LARGE SCALE GENOMIC DNA]</scope>
    <source>
        <strain evidence="14">wild</strain>
    </source>
</reference>
<keyword evidence="4 9" id="KW-0805">Transcription regulation</keyword>
<keyword evidence="2 9" id="KW-0863">Zinc-finger</keyword>
<dbReference type="GO" id="GO:0005634">
    <property type="term" value="C:nucleus"/>
    <property type="evidence" value="ECO:0007669"/>
    <property type="project" value="UniProtKB-SubCell"/>
</dbReference>
<dbReference type="SMART" id="SM00430">
    <property type="entry name" value="HOLI"/>
    <property type="match status" value="1"/>
</dbReference>
<organism evidence="13 14">
    <name type="scientific">Mytilus coruscus</name>
    <name type="common">Sea mussel</name>
    <dbReference type="NCBI Taxonomy" id="42192"/>
    <lineage>
        <taxon>Eukaryota</taxon>
        <taxon>Metazoa</taxon>
        <taxon>Spiralia</taxon>
        <taxon>Lophotrochozoa</taxon>
        <taxon>Mollusca</taxon>
        <taxon>Bivalvia</taxon>
        <taxon>Autobranchia</taxon>
        <taxon>Pteriomorphia</taxon>
        <taxon>Mytilida</taxon>
        <taxon>Mytiloidea</taxon>
        <taxon>Mytilidae</taxon>
        <taxon>Mytilinae</taxon>
        <taxon>Mytilus</taxon>
    </lineage>
</organism>
<dbReference type="GO" id="GO:0004879">
    <property type="term" value="F:nuclear receptor activity"/>
    <property type="evidence" value="ECO:0007669"/>
    <property type="project" value="TreeGrafter"/>
</dbReference>
<evidence type="ECO:0000256" key="9">
    <source>
        <dbReference type="RuleBase" id="RU004334"/>
    </source>
</evidence>
<dbReference type="InterPro" id="IPR000536">
    <property type="entry name" value="Nucl_hrmn_rcpt_lig-bd"/>
</dbReference>
<evidence type="ECO:0000256" key="2">
    <source>
        <dbReference type="ARBA" id="ARBA00022771"/>
    </source>
</evidence>
<sequence length="525" mass="59287">MTEDEGLVVQKLLEGSHINAHVGVAIADAANTDVKHSCPQNNETSEFNKDVQLTDSMHAQQQVLDSGTKSLTLNSEVLTDCSIATRDNANINNWKGFQDEDRSEKDIENTDSCESDTTSLCGSTSGKSIGSSNLNLTDSEKDDIVIISADDTLDKTGSLTGKDNESNKFPSRPSKNAKRVKKIYPDGHILCKICGDKASGFHYGVFSCEGCKGFFRRTVRQKLSYKPCANGDKKGCLIMRISRNRCQYCRMKKCLDAGMSHEAVRLGRCPKKDKPSRFNLFKISNENHDKIDIDKQIRTEELILKIHDSFMAANKEFHALTCRYQQSKVLEVTCEHDTKILCSRYLPAIVHFTTIFARDLTPFKKIDVHSQRNLVKQSLLEIAVIHSLYWNDETTFGKILDRFGYIVDILNCEQYGIFGQFLIDMFYSVQKLKKLELTDVELSVMAAMVLFSPDRPGLDIYKNTFLLEQMEDILCLALKSQFAQNHDNCEQLFTKIVEVLINLRTISGVYLEIILNSQIDIVDVS</sequence>
<dbReference type="Pfam" id="PF00105">
    <property type="entry name" value="zf-C4"/>
    <property type="match status" value="1"/>
</dbReference>
<dbReference type="OrthoDB" id="7634782at2759"/>
<keyword evidence="1 9" id="KW-0479">Metal-binding</keyword>
<evidence type="ECO:0000259" key="11">
    <source>
        <dbReference type="PROSITE" id="PS51030"/>
    </source>
</evidence>
<dbReference type="AlphaFoldDB" id="A0A6J8DW71"/>
<name>A0A6J8DW71_MYTCO</name>
<dbReference type="InterPro" id="IPR050234">
    <property type="entry name" value="Nuclear_hormone_rcpt_NR1"/>
</dbReference>
<dbReference type="SMART" id="SM00399">
    <property type="entry name" value="ZnF_C4"/>
    <property type="match status" value="1"/>
</dbReference>
<evidence type="ECO:0000256" key="10">
    <source>
        <dbReference type="SAM" id="MobiDB-lite"/>
    </source>
</evidence>
<keyword evidence="8 9" id="KW-0539">Nucleus</keyword>
<feature type="domain" description="Nuclear receptor" evidence="11">
    <location>
        <begin position="188"/>
        <end position="266"/>
    </location>
</feature>
<dbReference type="PANTHER" id="PTHR24082">
    <property type="entry name" value="NUCLEAR HORMONE RECEPTOR"/>
    <property type="match status" value="1"/>
</dbReference>
<dbReference type="PRINTS" id="PR00398">
    <property type="entry name" value="STRDHORMONER"/>
</dbReference>
<dbReference type="GO" id="GO:0045944">
    <property type="term" value="P:positive regulation of transcription by RNA polymerase II"/>
    <property type="evidence" value="ECO:0007669"/>
    <property type="project" value="TreeGrafter"/>
</dbReference>
<evidence type="ECO:0000313" key="13">
    <source>
        <dbReference type="EMBL" id="CAC5411544.1"/>
    </source>
</evidence>
<dbReference type="PROSITE" id="PS00031">
    <property type="entry name" value="NUCLEAR_REC_DBD_1"/>
    <property type="match status" value="1"/>
</dbReference>
<dbReference type="GO" id="GO:0009755">
    <property type="term" value="P:hormone-mediated signaling pathway"/>
    <property type="evidence" value="ECO:0007669"/>
    <property type="project" value="TreeGrafter"/>
</dbReference>
<protein>
    <submittedName>
        <fullName evidence="13">Nuclear receptor subfamily 1 group D member 1</fullName>
    </submittedName>
</protein>
<keyword evidence="3 9" id="KW-0862">Zinc</keyword>
<keyword evidence="5 9" id="KW-0238">DNA-binding</keyword>
<dbReference type="PROSITE" id="PS51843">
    <property type="entry name" value="NR_LBD"/>
    <property type="match status" value="1"/>
</dbReference>
<dbReference type="SUPFAM" id="SSF48508">
    <property type="entry name" value="Nuclear receptor ligand-binding domain"/>
    <property type="match status" value="1"/>
</dbReference>
<evidence type="ECO:0000256" key="4">
    <source>
        <dbReference type="ARBA" id="ARBA00023015"/>
    </source>
</evidence>
<dbReference type="CDD" id="cd07166">
    <property type="entry name" value="NR_DBD_REV_ERB"/>
    <property type="match status" value="1"/>
</dbReference>
<comment type="similarity">
    <text evidence="9">Belongs to the nuclear hormone receptor family.</text>
</comment>
<dbReference type="GO" id="GO:0000978">
    <property type="term" value="F:RNA polymerase II cis-regulatory region sequence-specific DNA binding"/>
    <property type="evidence" value="ECO:0007669"/>
    <property type="project" value="TreeGrafter"/>
</dbReference>
<dbReference type="EMBL" id="CACVKT020007870">
    <property type="protein sequence ID" value="CAC5411544.1"/>
    <property type="molecule type" value="Genomic_DNA"/>
</dbReference>
<evidence type="ECO:0000256" key="1">
    <source>
        <dbReference type="ARBA" id="ARBA00022723"/>
    </source>
</evidence>
<dbReference type="Gene3D" id="1.10.565.10">
    <property type="entry name" value="Retinoid X Receptor"/>
    <property type="match status" value="1"/>
</dbReference>
<evidence type="ECO:0000313" key="14">
    <source>
        <dbReference type="Proteomes" id="UP000507470"/>
    </source>
</evidence>
<gene>
    <name evidence="13" type="ORF">MCOR_44621</name>
</gene>
<evidence type="ECO:0000256" key="3">
    <source>
        <dbReference type="ARBA" id="ARBA00022833"/>
    </source>
</evidence>
<evidence type="ECO:0000256" key="6">
    <source>
        <dbReference type="ARBA" id="ARBA00023163"/>
    </source>
</evidence>
<dbReference type="PRINTS" id="PR00047">
    <property type="entry name" value="STROIDFINGER"/>
</dbReference>